<evidence type="ECO:0000259" key="1">
    <source>
        <dbReference type="Pfam" id="PF13676"/>
    </source>
</evidence>
<reference evidence="2" key="1">
    <citation type="journal article" date="2012" name="Nature">
        <title>The oyster genome reveals stress adaptation and complexity of shell formation.</title>
        <authorList>
            <person name="Zhang G."/>
            <person name="Fang X."/>
            <person name="Guo X."/>
            <person name="Li L."/>
            <person name="Luo R."/>
            <person name="Xu F."/>
            <person name="Yang P."/>
            <person name="Zhang L."/>
            <person name="Wang X."/>
            <person name="Qi H."/>
            <person name="Xiong Z."/>
            <person name="Que H."/>
            <person name="Xie Y."/>
            <person name="Holland P.W."/>
            <person name="Paps J."/>
            <person name="Zhu Y."/>
            <person name="Wu F."/>
            <person name="Chen Y."/>
            <person name="Wang J."/>
            <person name="Peng C."/>
            <person name="Meng J."/>
            <person name="Yang L."/>
            <person name="Liu J."/>
            <person name="Wen B."/>
            <person name="Zhang N."/>
            <person name="Huang Z."/>
            <person name="Zhu Q."/>
            <person name="Feng Y."/>
            <person name="Mount A."/>
            <person name="Hedgecock D."/>
            <person name="Xu Z."/>
            <person name="Liu Y."/>
            <person name="Domazet-Loso T."/>
            <person name="Du Y."/>
            <person name="Sun X."/>
            <person name="Zhang S."/>
            <person name="Liu B."/>
            <person name="Cheng P."/>
            <person name="Jiang X."/>
            <person name="Li J."/>
            <person name="Fan D."/>
            <person name="Wang W."/>
            <person name="Fu W."/>
            <person name="Wang T."/>
            <person name="Wang B."/>
            <person name="Zhang J."/>
            <person name="Peng Z."/>
            <person name="Li Y."/>
            <person name="Li N."/>
            <person name="Wang J."/>
            <person name="Chen M."/>
            <person name="He Y."/>
            <person name="Tan F."/>
            <person name="Song X."/>
            <person name="Zheng Q."/>
            <person name="Huang R."/>
            <person name="Yang H."/>
            <person name="Du X."/>
            <person name="Chen L."/>
            <person name="Yang M."/>
            <person name="Gaffney P.M."/>
            <person name="Wang S."/>
            <person name="Luo L."/>
            <person name="She Z."/>
            <person name="Ming Y."/>
            <person name="Huang W."/>
            <person name="Zhang S."/>
            <person name="Huang B."/>
            <person name="Zhang Y."/>
            <person name="Qu T."/>
            <person name="Ni P."/>
            <person name="Miao G."/>
            <person name="Wang J."/>
            <person name="Wang Q."/>
            <person name="Steinberg C.E."/>
            <person name="Wang H."/>
            <person name="Li N."/>
            <person name="Qian L."/>
            <person name="Zhang G."/>
            <person name="Li Y."/>
            <person name="Yang H."/>
            <person name="Liu X."/>
            <person name="Wang J."/>
            <person name="Yin Y."/>
            <person name="Wang J."/>
        </authorList>
    </citation>
    <scope>NUCLEOTIDE SEQUENCE [LARGE SCALE GENOMIC DNA]</scope>
    <source>
        <strain evidence="2">05x7-T-G4-1.051#20</strain>
    </source>
</reference>
<feature type="domain" description="TIR" evidence="1">
    <location>
        <begin position="334"/>
        <end position="441"/>
    </location>
</feature>
<evidence type="ECO:0000313" key="2">
    <source>
        <dbReference type="EMBL" id="EKC40631.1"/>
    </source>
</evidence>
<proteinExistence type="predicted"/>
<dbReference type="SUPFAM" id="SSF48371">
    <property type="entry name" value="ARM repeat"/>
    <property type="match status" value="1"/>
</dbReference>
<dbReference type="InterPro" id="IPR016024">
    <property type="entry name" value="ARM-type_fold"/>
</dbReference>
<sequence>MEKKKKIKERITEDITTSLSAIREGRSQGKSLDSPEVCESIRKLTKKIASIMRTELKFSEKFELGDQMCAKVLKEGTLVDDMMDFCLQHKDKLPVIAPGVDVIWRFFMNGTMFSPDLSRKISGKVGFLSYGKDVLESLYDLYVNKKTIRNQVHTLDSISTTTHNMCTFCDVTISDVRAAGFLAVYLKYLKHEAVKDEFVKGVPILTAASDIMNENDASITGNRRDVEYMIRGIKEAIQSPSGQSRCWFAFELGKTATKALAHLAFDDDNKKTFVSDTQTDVVTTLFDLARSSRYPDVRESAKGVLWTLSEQLHSSTKYADLVQKLFGKKTKGHVMISYSQEQRPLLLRIKQAITEAGFSVWMDIEQMRENVYDRMAEAIQDASVVLISMSYSYQRSEYCRREAAYASSLKRARIPLLVDPGYTAEGWLALMTAGDYHYDFGREPFETKIVELIEELERRCLKGQGEVTDGVVKQKVVSASKKSPSLLELQEDLLRTEKRKLELGMEVLAVKKGKLEEEIGVLKLQKEKLREEISIIRK</sequence>
<dbReference type="Gene3D" id="1.25.10.10">
    <property type="entry name" value="Leucine-rich Repeat Variant"/>
    <property type="match status" value="1"/>
</dbReference>
<dbReference type="Gene3D" id="3.40.50.10140">
    <property type="entry name" value="Toll/interleukin-1 receptor homology (TIR) domain"/>
    <property type="match status" value="1"/>
</dbReference>
<organism evidence="2">
    <name type="scientific">Magallana gigas</name>
    <name type="common">Pacific oyster</name>
    <name type="synonym">Crassostrea gigas</name>
    <dbReference type="NCBI Taxonomy" id="29159"/>
    <lineage>
        <taxon>Eukaryota</taxon>
        <taxon>Metazoa</taxon>
        <taxon>Spiralia</taxon>
        <taxon>Lophotrochozoa</taxon>
        <taxon>Mollusca</taxon>
        <taxon>Bivalvia</taxon>
        <taxon>Autobranchia</taxon>
        <taxon>Pteriomorphia</taxon>
        <taxon>Ostreida</taxon>
        <taxon>Ostreoidea</taxon>
        <taxon>Ostreidae</taxon>
        <taxon>Magallana</taxon>
    </lineage>
</organism>
<dbReference type="AlphaFoldDB" id="K1S045"/>
<accession>K1S045</accession>
<dbReference type="GO" id="GO:0007165">
    <property type="term" value="P:signal transduction"/>
    <property type="evidence" value="ECO:0007669"/>
    <property type="project" value="InterPro"/>
</dbReference>
<protein>
    <recommendedName>
        <fullName evidence="1">TIR domain-containing protein</fullName>
    </recommendedName>
</protein>
<dbReference type="HOGENOM" id="CLU_040588_0_0_1"/>
<name>K1S045_MAGGI</name>
<dbReference type="InParanoid" id="K1S045"/>
<dbReference type="InterPro" id="IPR035897">
    <property type="entry name" value="Toll_tir_struct_dom_sf"/>
</dbReference>
<dbReference type="PANTHER" id="PTHR46270:SF2">
    <property type="entry name" value="TIR DOMAIN-CONTAINING PROTEIN"/>
    <property type="match status" value="1"/>
</dbReference>
<dbReference type="PANTHER" id="PTHR46270">
    <property type="entry name" value="ARMADILLO-TYPE FOLD-RELATED"/>
    <property type="match status" value="1"/>
</dbReference>
<dbReference type="InterPro" id="IPR011989">
    <property type="entry name" value="ARM-like"/>
</dbReference>
<dbReference type="Pfam" id="PF13676">
    <property type="entry name" value="TIR_2"/>
    <property type="match status" value="1"/>
</dbReference>
<gene>
    <name evidence="2" type="ORF">CGI_10021876</name>
</gene>
<dbReference type="SUPFAM" id="SSF52200">
    <property type="entry name" value="Toll/Interleukin receptor TIR domain"/>
    <property type="match status" value="1"/>
</dbReference>
<dbReference type="EMBL" id="JH817080">
    <property type="protein sequence ID" value="EKC40631.1"/>
    <property type="molecule type" value="Genomic_DNA"/>
</dbReference>
<dbReference type="InterPro" id="IPR000157">
    <property type="entry name" value="TIR_dom"/>
</dbReference>